<proteinExistence type="predicted"/>
<reference evidence="1" key="1">
    <citation type="submission" date="2022-07" db="EMBL/GenBank/DDBJ databases">
        <title>Genome Sequence of Phlebia brevispora.</title>
        <authorList>
            <person name="Buettner E."/>
        </authorList>
    </citation>
    <scope>NUCLEOTIDE SEQUENCE</scope>
    <source>
        <strain evidence="1">MPL23</strain>
    </source>
</reference>
<organism evidence="1 2">
    <name type="scientific">Phlebia brevispora</name>
    <dbReference type="NCBI Taxonomy" id="194682"/>
    <lineage>
        <taxon>Eukaryota</taxon>
        <taxon>Fungi</taxon>
        <taxon>Dikarya</taxon>
        <taxon>Basidiomycota</taxon>
        <taxon>Agaricomycotina</taxon>
        <taxon>Agaricomycetes</taxon>
        <taxon>Polyporales</taxon>
        <taxon>Meruliaceae</taxon>
        <taxon>Phlebia</taxon>
    </lineage>
</organism>
<evidence type="ECO:0000313" key="1">
    <source>
        <dbReference type="EMBL" id="KAJ3557047.1"/>
    </source>
</evidence>
<sequence length="138" mass="14662">MRSAGLEDVPPVPPIPIPTSLANMTPGLSSRSPGIGSNGTPSSEARVMAMAYHEITAMLGIKAEELLPPIETRPRSMSAAMESPGVLQLSARSLVRHNSEIVTPRSRASDSFPTRRRSRSIDERTAMLAATITGLTSP</sequence>
<keyword evidence="2" id="KW-1185">Reference proteome</keyword>
<dbReference type="EMBL" id="JANHOG010000188">
    <property type="protein sequence ID" value="KAJ3557047.1"/>
    <property type="molecule type" value="Genomic_DNA"/>
</dbReference>
<dbReference type="Proteomes" id="UP001148662">
    <property type="component" value="Unassembled WGS sequence"/>
</dbReference>
<name>A0ACC1TAT3_9APHY</name>
<evidence type="ECO:0000313" key="2">
    <source>
        <dbReference type="Proteomes" id="UP001148662"/>
    </source>
</evidence>
<accession>A0ACC1TAT3</accession>
<protein>
    <submittedName>
        <fullName evidence="1">Uncharacterized protein</fullName>
    </submittedName>
</protein>
<comment type="caution">
    <text evidence="1">The sequence shown here is derived from an EMBL/GenBank/DDBJ whole genome shotgun (WGS) entry which is preliminary data.</text>
</comment>
<gene>
    <name evidence="1" type="ORF">NM688_g1682</name>
</gene>